<reference evidence="2" key="1">
    <citation type="journal article" date="2019" name="Int. J. Syst. Evol. Microbiol.">
        <title>The Global Catalogue of Microorganisms (GCM) 10K type strain sequencing project: providing services to taxonomists for standard genome sequencing and annotation.</title>
        <authorList>
            <consortium name="The Broad Institute Genomics Platform"/>
            <consortium name="The Broad Institute Genome Sequencing Center for Infectious Disease"/>
            <person name="Wu L."/>
            <person name="Ma J."/>
        </authorList>
    </citation>
    <scope>NUCLEOTIDE SEQUENCE [LARGE SCALE GENOMIC DNA]</scope>
    <source>
        <strain evidence="2">KCTC 52368</strain>
    </source>
</reference>
<keyword evidence="2" id="KW-1185">Reference proteome</keyword>
<dbReference type="RefSeq" id="WP_377768461.1">
    <property type="nucleotide sequence ID" value="NZ_JBHULB010000083.1"/>
</dbReference>
<sequence>MTSKEFREKVKAASTDELYFKVEELLSKYGLENVKLRGLSISPNFEIADQQQCIQNGGRWICRTYPNGIIRCKCVV</sequence>
<protein>
    <submittedName>
        <fullName evidence="1">Uncharacterized protein</fullName>
    </submittedName>
</protein>
<accession>A0ABW5N017</accession>
<evidence type="ECO:0000313" key="2">
    <source>
        <dbReference type="Proteomes" id="UP001597526"/>
    </source>
</evidence>
<comment type="caution">
    <text evidence="1">The sequence shown here is derived from an EMBL/GenBank/DDBJ whole genome shotgun (WGS) entry which is preliminary data.</text>
</comment>
<gene>
    <name evidence="1" type="ORF">ACFSQJ_18805</name>
</gene>
<dbReference type="EMBL" id="JBHULB010000083">
    <property type="protein sequence ID" value="MFD2588982.1"/>
    <property type="molecule type" value="Genomic_DNA"/>
</dbReference>
<dbReference type="Proteomes" id="UP001597526">
    <property type="component" value="Unassembled WGS sequence"/>
</dbReference>
<proteinExistence type="predicted"/>
<organism evidence="1 2">
    <name type="scientific">Croceitalea marina</name>
    <dbReference type="NCBI Taxonomy" id="1775166"/>
    <lineage>
        <taxon>Bacteria</taxon>
        <taxon>Pseudomonadati</taxon>
        <taxon>Bacteroidota</taxon>
        <taxon>Flavobacteriia</taxon>
        <taxon>Flavobacteriales</taxon>
        <taxon>Flavobacteriaceae</taxon>
        <taxon>Croceitalea</taxon>
    </lineage>
</organism>
<evidence type="ECO:0000313" key="1">
    <source>
        <dbReference type="EMBL" id="MFD2588982.1"/>
    </source>
</evidence>
<name>A0ABW5N017_9FLAO</name>